<proteinExistence type="predicted"/>
<evidence type="ECO:0000313" key="1">
    <source>
        <dbReference type="EMBL" id="KAH3895638.1"/>
    </source>
</evidence>
<dbReference type="EMBL" id="JAIWYP010000001">
    <property type="protein sequence ID" value="KAH3895638.1"/>
    <property type="molecule type" value="Genomic_DNA"/>
</dbReference>
<dbReference type="Proteomes" id="UP000828390">
    <property type="component" value="Unassembled WGS sequence"/>
</dbReference>
<comment type="caution">
    <text evidence="1">The sequence shown here is derived from an EMBL/GenBank/DDBJ whole genome shotgun (WGS) entry which is preliminary data.</text>
</comment>
<reference evidence="1" key="2">
    <citation type="submission" date="2020-11" db="EMBL/GenBank/DDBJ databases">
        <authorList>
            <person name="McCartney M.A."/>
            <person name="Auch B."/>
            <person name="Kono T."/>
            <person name="Mallez S."/>
            <person name="Becker A."/>
            <person name="Gohl D.M."/>
            <person name="Silverstein K.A.T."/>
            <person name="Koren S."/>
            <person name="Bechman K.B."/>
            <person name="Herman A."/>
            <person name="Abrahante J.E."/>
            <person name="Garbe J."/>
        </authorList>
    </citation>
    <scope>NUCLEOTIDE SEQUENCE</scope>
    <source>
        <strain evidence="1">Duluth1</strain>
        <tissue evidence="1">Whole animal</tissue>
    </source>
</reference>
<evidence type="ECO:0000313" key="2">
    <source>
        <dbReference type="Proteomes" id="UP000828390"/>
    </source>
</evidence>
<protein>
    <submittedName>
        <fullName evidence="1">Uncharacterized protein</fullName>
    </submittedName>
</protein>
<accession>A0A9D4NFN4</accession>
<gene>
    <name evidence="1" type="ORF">DPMN_019803</name>
</gene>
<reference evidence="1" key="1">
    <citation type="journal article" date="2019" name="bioRxiv">
        <title>The Genome of the Zebra Mussel, Dreissena polymorpha: A Resource for Invasive Species Research.</title>
        <authorList>
            <person name="McCartney M.A."/>
            <person name="Auch B."/>
            <person name="Kono T."/>
            <person name="Mallez S."/>
            <person name="Zhang Y."/>
            <person name="Obille A."/>
            <person name="Becker A."/>
            <person name="Abrahante J.E."/>
            <person name="Garbe J."/>
            <person name="Badalamenti J.P."/>
            <person name="Herman A."/>
            <person name="Mangelson H."/>
            <person name="Liachko I."/>
            <person name="Sullivan S."/>
            <person name="Sone E.D."/>
            <person name="Koren S."/>
            <person name="Silverstein K.A.T."/>
            <person name="Beckman K.B."/>
            <person name="Gohl D.M."/>
        </authorList>
    </citation>
    <scope>NUCLEOTIDE SEQUENCE</scope>
    <source>
        <strain evidence="1">Duluth1</strain>
        <tissue evidence="1">Whole animal</tissue>
    </source>
</reference>
<sequence>MLPAVISQQEAVRVNPGIRVNLSSYISAGSIISRQEALYLGRKQLELISAVISRQEAVRVNPRSYISAGTVISRQEALYLGRKQLELIPAVISQQEALYLGRKHDTSTQQGLFEGVEQLTNQE</sequence>
<keyword evidence="2" id="KW-1185">Reference proteome</keyword>
<dbReference type="AlphaFoldDB" id="A0A9D4NFN4"/>
<organism evidence="1 2">
    <name type="scientific">Dreissena polymorpha</name>
    <name type="common">Zebra mussel</name>
    <name type="synonym">Mytilus polymorpha</name>
    <dbReference type="NCBI Taxonomy" id="45954"/>
    <lineage>
        <taxon>Eukaryota</taxon>
        <taxon>Metazoa</taxon>
        <taxon>Spiralia</taxon>
        <taxon>Lophotrochozoa</taxon>
        <taxon>Mollusca</taxon>
        <taxon>Bivalvia</taxon>
        <taxon>Autobranchia</taxon>
        <taxon>Heteroconchia</taxon>
        <taxon>Euheterodonta</taxon>
        <taxon>Imparidentia</taxon>
        <taxon>Neoheterodontei</taxon>
        <taxon>Myida</taxon>
        <taxon>Dreissenoidea</taxon>
        <taxon>Dreissenidae</taxon>
        <taxon>Dreissena</taxon>
    </lineage>
</organism>
<name>A0A9D4NFN4_DREPO</name>